<dbReference type="Gene3D" id="3.40.50.720">
    <property type="entry name" value="NAD(P)-binding Rossmann-like Domain"/>
    <property type="match status" value="2"/>
</dbReference>
<dbReference type="GO" id="GO:0005737">
    <property type="term" value="C:cytoplasm"/>
    <property type="evidence" value="ECO:0007669"/>
    <property type="project" value="TreeGrafter"/>
</dbReference>
<sequence length="339" mass="36432">MVKTKIFTIGATGYIGGSVLGRLLAHPNAHSFEITTLVRSQDKANKLKRFGVTPVVGSFSDVSLVEELAAGADIVFDAVDANNLEAAKAILRGLSKRHQATGKPPTFIHTSGTGLLADNAAGLYPTDKIWDDADADDLETLPDSAPHRDVDLAIIGADKEGYVKAYLVAPSTIYGLANGRLVQAGIANNRSMQVPALIRAALDRQRAGMIGKGVNIWPNVHIDDVADLYIAIFNATLSNPHTGHGREGYYFGENGEHTLYDVGREIGHVLVELGKSSVAEPTTFTQEEVNKYFAGSTSLGSNSRCRGNRSRAIGWWPKKTAKDLFASVKPEVEELLKHG</sequence>
<dbReference type="Proteomes" id="UP000807342">
    <property type="component" value="Unassembled WGS sequence"/>
</dbReference>
<evidence type="ECO:0000313" key="2">
    <source>
        <dbReference type="EMBL" id="KAF9453420.1"/>
    </source>
</evidence>
<keyword evidence="3" id="KW-1185">Reference proteome</keyword>
<dbReference type="OrthoDB" id="10262413at2759"/>
<dbReference type="InterPro" id="IPR036291">
    <property type="entry name" value="NAD(P)-bd_dom_sf"/>
</dbReference>
<reference evidence="2" key="1">
    <citation type="submission" date="2020-11" db="EMBL/GenBank/DDBJ databases">
        <authorList>
            <consortium name="DOE Joint Genome Institute"/>
            <person name="Ahrendt S."/>
            <person name="Riley R."/>
            <person name="Andreopoulos W."/>
            <person name="Labutti K."/>
            <person name="Pangilinan J."/>
            <person name="Ruiz-Duenas F.J."/>
            <person name="Barrasa J.M."/>
            <person name="Sanchez-Garcia M."/>
            <person name="Camarero S."/>
            <person name="Miyauchi S."/>
            <person name="Serrano A."/>
            <person name="Linde D."/>
            <person name="Babiker R."/>
            <person name="Drula E."/>
            <person name="Ayuso-Fernandez I."/>
            <person name="Pacheco R."/>
            <person name="Padilla G."/>
            <person name="Ferreira P."/>
            <person name="Barriuso J."/>
            <person name="Kellner H."/>
            <person name="Castanera R."/>
            <person name="Alfaro M."/>
            <person name="Ramirez L."/>
            <person name="Pisabarro A.G."/>
            <person name="Kuo A."/>
            <person name="Tritt A."/>
            <person name="Lipzen A."/>
            <person name="He G."/>
            <person name="Yan M."/>
            <person name="Ng V."/>
            <person name="Cullen D."/>
            <person name="Martin F."/>
            <person name="Rosso M.-N."/>
            <person name="Henrissat B."/>
            <person name="Hibbett D."/>
            <person name="Martinez A.T."/>
            <person name="Grigoriev I.V."/>
        </authorList>
    </citation>
    <scope>NUCLEOTIDE SEQUENCE</scope>
    <source>
        <strain evidence="2">MF-IS2</strain>
    </source>
</reference>
<evidence type="ECO:0000259" key="1">
    <source>
        <dbReference type="Pfam" id="PF05368"/>
    </source>
</evidence>
<comment type="caution">
    <text evidence="2">The sequence shown here is derived from an EMBL/GenBank/DDBJ whole genome shotgun (WGS) entry which is preliminary data.</text>
</comment>
<organism evidence="2 3">
    <name type="scientific">Macrolepiota fuliginosa MF-IS2</name>
    <dbReference type="NCBI Taxonomy" id="1400762"/>
    <lineage>
        <taxon>Eukaryota</taxon>
        <taxon>Fungi</taxon>
        <taxon>Dikarya</taxon>
        <taxon>Basidiomycota</taxon>
        <taxon>Agaricomycotina</taxon>
        <taxon>Agaricomycetes</taxon>
        <taxon>Agaricomycetidae</taxon>
        <taxon>Agaricales</taxon>
        <taxon>Agaricineae</taxon>
        <taxon>Agaricaceae</taxon>
        <taxon>Macrolepiota</taxon>
    </lineage>
</organism>
<protein>
    <submittedName>
        <fullName evidence="2">NAD(P)-binding protein</fullName>
    </submittedName>
</protein>
<dbReference type="InterPro" id="IPR008030">
    <property type="entry name" value="NmrA-like"/>
</dbReference>
<dbReference type="AlphaFoldDB" id="A0A9P5XME1"/>
<evidence type="ECO:0000313" key="3">
    <source>
        <dbReference type="Proteomes" id="UP000807342"/>
    </source>
</evidence>
<dbReference type="PANTHER" id="PTHR48079:SF6">
    <property type="entry name" value="NAD(P)-BINDING DOMAIN-CONTAINING PROTEIN-RELATED"/>
    <property type="match status" value="1"/>
</dbReference>
<dbReference type="EMBL" id="MU151061">
    <property type="protein sequence ID" value="KAF9453420.1"/>
    <property type="molecule type" value="Genomic_DNA"/>
</dbReference>
<accession>A0A9P5XME1</accession>
<dbReference type="Pfam" id="PF05368">
    <property type="entry name" value="NmrA"/>
    <property type="match status" value="1"/>
</dbReference>
<name>A0A9P5XME1_9AGAR</name>
<proteinExistence type="predicted"/>
<dbReference type="SUPFAM" id="SSF51735">
    <property type="entry name" value="NAD(P)-binding Rossmann-fold domains"/>
    <property type="match status" value="1"/>
</dbReference>
<gene>
    <name evidence="2" type="ORF">P691DRAFT_800682</name>
</gene>
<dbReference type="GO" id="GO:0004029">
    <property type="term" value="F:aldehyde dehydrogenase (NAD+) activity"/>
    <property type="evidence" value="ECO:0007669"/>
    <property type="project" value="TreeGrafter"/>
</dbReference>
<feature type="domain" description="NmrA-like" evidence="1">
    <location>
        <begin position="3"/>
        <end position="88"/>
    </location>
</feature>
<dbReference type="PANTHER" id="PTHR48079">
    <property type="entry name" value="PROTEIN YEEZ"/>
    <property type="match status" value="1"/>
</dbReference>
<dbReference type="InterPro" id="IPR051783">
    <property type="entry name" value="NAD(P)-dependent_oxidoreduct"/>
</dbReference>